<comment type="caution">
    <text evidence="1">The sequence shown here is derived from an EMBL/GenBank/DDBJ whole genome shotgun (WGS) entry which is preliminary data.</text>
</comment>
<accession>A0A8S4N0D7</accession>
<name>A0A8S4N0D7_OWEFU</name>
<gene>
    <name evidence="1" type="ORF">OFUS_LOCUS1394</name>
</gene>
<reference evidence="1" key="1">
    <citation type="submission" date="2022-03" db="EMBL/GenBank/DDBJ databases">
        <authorList>
            <person name="Martin C."/>
        </authorList>
    </citation>
    <scope>NUCLEOTIDE SEQUENCE</scope>
</reference>
<dbReference type="Proteomes" id="UP000749559">
    <property type="component" value="Unassembled WGS sequence"/>
</dbReference>
<keyword evidence="2" id="KW-1185">Reference proteome</keyword>
<sequence length="103" mass="11490">MSSIISLDVSLTVKADLSPFSLNPRTYGCWSSSVSENTSKQRPCFGVTSEYRVVFFDLIVSSCCWHIASVLSAITQMRVGSYQFRHQLADSGEITWQGITKFP</sequence>
<evidence type="ECO:0000313" key="1">
    <source>
        <dbReference type="EMBL" id="CAH1773858.1"/>
    </source>
</evidence>
<dbReference type="AlphaFoldDB" id="A0A8S4N0D7"/>
<dbReference type="EMBL" id="CAIIXF020000001">
    <property type="protein sequence ID" value="CAH1773858.1"/>
    <property type="molecule type" value="Genomic_DNA"/>
</dbReference>
<evidence type="ECO:0000313" key="2">
    <source>
        <dbReference type="Proteomes" id="UP000749559"/>
    </source>
</evidence>
<protein>
    <submittedName>
        <fullName evidence="1">Uncharacterized protein</fullName>
    </submittedName>
</protein>
<organism evidence="1 2">
    <name type="scientific">Owenia fusiformis</name>
    <name type="common">Polychaete worm</name>
    <dbReference type="NCBI Taxonomy" id="6347"/>
    <lineage>
        <taxon>Eukaryota</taxon>
        <taxon>Metazoa</taxon>
        <taxon>Spiralia</taxon>
        <taxon>Lophotrochozoa</taxon>
        <taxon>Annelida</taxon>
        <taxon>Polychaeta</taxon>
        <taxon>Sedentaria</taxon>
        <taxon>Canalipalpata</taxon>
        <taxon>Sabellida</taxon>
        <taxon>Oweniida</taxon>
        <taxon>Oweniidae</taxon>
        <taxon>Owenia</taxon>
    </lineage>
</organism>
<proteinExistence type="predicted"/>